<organism evidence="3 4">
    <name type="scientific">Podospora fimiseda</name>
    <dbReference type="NCBI Taxonomy" id="252190"/>
    <lineage>
        <taxon>Eukaryota</taxon>
        <taxon>Fungi</taxon>
        <taxon>Dikarya</taxon>
        <taxon>Ascomycota</taxon>
        <taxon>Pezizomycotina</taxon>
        <taxon>Sordariomycetes</taxon>
        <taxon>Sordariomycetidae</taxon>
        <taxon>Sordariales</taxon>
        <taxon>Podosporaceae</taxon>
        <taxon>Podospora</taxon>
    </lineage>
</organism>
<gene>
    <name evidence="3" type="ORF">QBC38DRAFT_52188</name>
</gene>
<keyword evidence="2" id="KW-0732">Signal</keyword>
<protein>
    <submittedName>
        <fullName evidence="3">Uncharacterized protein</fullName>
    </submittedName>
</protein>
<keyword evidence="4" id="KW-1185">Reference proteome</keyword>
<feature type="signal peptide" evidence="2">
    <location>
        <begin position="1"/>
        <end position="17"/>
    </location>
</feature>
<feature type="compositionally biased region" description="Basic and acidic residues" evidence="1">
    <location>
        <begin position="302"/>
        <end position="323"/>
    </location>
</feature>
<feature type="chain" id="PRO_5043048344" evidence="2">
    <location>
        <begin position="18"/>
        <end position="323"/>
    </location>
</feature>
<proteinExistence type="predicted"/>
<feature type="region of interest" description="Disordered" evidence="1">
    <location>
        <begin position="297"/>
        <end position="323"/>
    </location>
</feature>
<comment type="caution">
    <text evidence="3">The sequence shown here is derived from an EMBL/GenBank/DDBJ whole genome shotgun (WGS) entry which is preliminary data.</text>
</comment>
<sequence length="323" mass="37158">MKYILPLLALGTSQVLAAINWDIFEHGVVPTFKWSRPFPDDGSDPGGFTVNCKAQKTFHAKMYKLFDLPAQPPAGLAPWHDAIEDWMSKLGHYMGSWDGVDHKEQNRELVMMEWKDVPKEVRHWIEEQQRDEDPKNKKKYYFGVFEKPKEEGQRIFGTVKPVTLAVPTQGSSAAEVASVQEGGEVKPKPTESVEPVREIKDEDKIVVFPGAAVYEIMPLWVAAGSGACERELNNITKFKPQAADHCTIAWVTDHTKPMRDLGKRDIQFTIEAMAVNETEEGKYTRLMWEKMYRNVRRNERKRQREERERAKREIGQGITRDEL</sequence>
<dbReference type="Proteomes" id="UP001301958">
    <property type="component" value="Unassembled WGS sequence"/>
</dbReference>
<evidence type="ECO:0000256" key="1">
    <source>
        <dbReference type="SAM" id="MobiDB-lite"/>
    </source>
</evidence>
<dbReference type="AlphaFoldDB" id="A0AAN7BHN3"/>
<accession>A0AAN7BHN3</accession>
<evidence type="ECO:0000256" key="2">
    <source>
        <dbReference type="SAM" id="SignalP"/>
    </source>
</evidence>
<evidence type="ECO:0000313" key="4">
    <source>
        <dbReference type="Proteomes" id="UP001301958"/>
    </source>
</evidence>
<reference evidence="3" key="2">
    <citation type="submission" date="2023-05" db="EMBL/GenBank/DDBJ databases">
        <authorList>
            <consortium name="Lawrence Berkeley National Laboratory"/>
            <person name="Steindorff A."/>
            <person name="Hensen N."/>
            <person name="Bonometti L."/>
            <person name="Westerberg I."/>
            <person name="Brannstrom I.O."/>
            <person name="Guillou S."/>
            <person name="Cros-Aarteil S."/>
            <person name="Calhoun S."/>
            <person name="Haridas S."/>
            <person name="Kuo A."/>
            <person name="Mondo S."/>
            <person name="Pangilinan J."/>
            <person name="Riley R."/>
            <person name="Labutti K."/>
            <person name="Andreopoulos B."/>
            <person name="Lipzen A."/>
            <person name="Chen C."/>
            <person name="Yanf M."/>
            <person name="Daum C."/>
            <person name="Ng V."/>
            <person name="Clum A."/>
            <person name="Ohm R."/>
            <person name="Martin F."/>
            <person name="Silar P."/>
            <person name="Natvig D."/>
            <person name="Lalanne C."/>
            <person name="Gautier V."/>
            <person name="Ament-Velasquez S.L."/>
            <person name="Kruys A."/>
            <person name="Hutchinson M.I."/>
            <person name="Powell A.J."/>
            <person name="Barry K."/>
            <person name="Miller A.N."/>
            <person name="Grigoriev I.V."/>
            <person name="Debuchy R."/>
            <person name="Gladieux P."/>
            <person name="Thoren M.H."/>
            <person name="Johannesson H."/>
        </authorList>
    </citation>
    <scope>NUCLEOTIDE SEQUENCE</scope>
    <source>
        <strain evidence="3">CBS 990.96</strain>
    </source>
</reference>
<evidence type="ECO:0000313" key="3">
    <source>
        <dbReference type="EMBL" id="KAK4223437.1"/>
    </source>
</evidence>
<reference evidence="3" key="1">
    <citation type="journal article" date="2023" name="Mol. Phylogenet. Evol.">
        <title>Genome-scale phylogeny and comparative genomics of the fungal order Sordariales.</title>
        <authorList>
            <person name="Hensen N."/>
            <person name="Bonometti L."/>
            <person name="Westerberg I."/>
            <person name="Brannstrom I.O."/>
            <person name="Guillou S."/>
            <person name="Cros-Aarteil S."/>
            <person name="Calhoun S."/>
            <person name="Haridas S."/>
            <person name="Kuo A."/>
            <person name="Mondo S."/>
            <person name="Pangilinan J."/>
            <person name="Riley R."/>
            <person name="LaButti K."/>
            <person name="Andreopoulos B."/>
            <person name="Lipzen A."/>
            <person name="Chen C."/>
            <person name="Yan M."/>
            <person name="Daum C."/>
            <person name="Ng V."/>
            <person name="Clum A."/>
            <person name="Steindorff A."/>
            <person name="Ohm R.A."/>
            <person name="Martin F."/>
            <person name="Silar P."/>
            <person name="Natvig D.O."/>
            <person name="Lalanne C."/>
            <person name="Gautier V."/>
            <person name="Ament-Velasquez S.L."/>
            <person name="Kruys A."/>
            <person name="Hutchinson M.I."/>
            <person name="Powell A.J."/>
            <person name="Barry K."/>
            <person name="Miller A.N."/>
            <person name="Grigoriev I.V."/>
            <person name="Debuchy R."/>
            <person name="Gladieux P."/>
            <person name="Hiltunen Thoren M."/>
            <person name="Johannesson H."/>
        </authorList>
    </citation>
    <scope>NUCLEOTIDE SEQUENCE</scope>
    <source>
        <strain evidence="3">CBS 990.96</strain>
    </source>
</reference>
<name>A0AAN7BHN3_9PEZI</name>
<dbReference type="EMBL" id="MU865427">
    <property type="protein sequence ID" value="KAK4223437.1"/>
    <property type="molecule type" value="Genomic_DNA"/>
</dbReference>